<feature type="compositionally biased region" description="Basic and acidic residues" evidence="1">
    <location>
        <begin position="54"/>
        <end position="68"/>
    </location>
</feature>
<name>A0A6J6S659_9ZZZZ</name>
<reference evidence="2" key="1">
    <citation type="submission" date="2020-05" db="EMBL/GenBank/DDBJ databases">
        <authorList>
            <person name="Chiriac C."/>
            <person name="Salcher M."/>
            <person name="Ghai R."/>
            <person name="Kavagutti S V."/>
        </authorList>
    </citation>
    <scope>NUCLEOTIDE SEQUENCE</scope>
</reference>
<organism evidence="2">
    <name type="scientific">freshwater metagenome</name>
    <dbReference type="NCBI Taxonomy" id="449393"/>
    <lineage>
        <taxon>unclassified sequences</taxon>
        <taxon>metagenomes</taxon>
        <taxon>ecological metagenomes</taxon>
    </lineage>
</organism>
<feature type="region of interest" description="Disordered" evidence="1">
    <location>
        <begin position="38"/>
        <end position="94"/>
    </location>
</feature>
<accession>A0A6J6S659</accession>
<protein>
    <submittedName>
        <fullName evidence="2">Unannotated protein</fullName>
    </submittedName>
</protein>
<sequence length="94" mass="9823">MTDERPDAGKPLERCVHLLKGTSNCSRAALTVGKCGIEPAEQPVPGGGRPLRRAAQEGDDPAHDRKVTEVGSGKSFGNDRSEPFGLLGGQISLA</sequence>
<dbReference type="AlphaFoldDB" id="A0A6J6S659"/>
<evidence type="ECO:0000313" key="2">
    <source>
        <dbReference type="EMBL" id="CAB4730470.1"/>
    </source>
</evidence>
<dbReference type="EMBL" id="CAEZXX010000233">
    <property type="protein sequence ID" value="CAB4730470.1"/>
    <property type="molecule type" value="Genomic_DNA"/>
</dbReference>
<proteinExistence type="predicted"/>
<evidence type="ECO:0000256" key="1">
    <source>
        <dbReference type="SAM" id="MobiDB-lite"/>
    </source>
</evidence>
<gene>
    <name evidence="2" type="ORF">UFOPK2602_02301</name>
</gene>